<dbReference type="PANTHER" id="PTHR31232:SF43">
    <property type="entry name" value="S-PROTEIN HOMOLOG 29-RELATED"/>
    <property type="match status" value="1"/>
</dbReference>
<dbReference type="AlphaFoldDB" id="A0A6A4QFX4"/>
<dbReference type="OrthoDB" id="1904574at2759"/>
<evidence type="ECO:0000256" key="6">
    <source>
        <dbReference type="RuleBase" id="RU367044"/>
    </source>
</evidence>
<dbReference type="Proteomes" id="UP000447434">
    <property type="component" value="Chromosome 6"/>
</dbReference>
<evidence type="ECO:0000313" key="8">
    <source>
        <dbReference type="Proteomes" id="UP000447434"/>
    </source>
</evidence>
<dbReference type="InterPro" id="IPR010264">
    <property type="entry name" value="Self-incomp_S1"/>
</dbReference>
<reference evidence="8" key="1">
    <citation type="journal article" date="2020" name="Nat. Commun.">
        <title>Genome sequence of the cluster root forming white lupin.</title>
        <authorList>
            <person name="Hufnagel B."/>
            <person name="Marques A."/>
            <person name="Soriano A."/>
            <person name="Marques L."/>
            <person name="Divol F."/>
            <person name="Doumas P."/>
            <person name="Sallet E."/>
            <person name="Mancinotti D."/>
            <person name="Carrere S."/>
            <person name="Marande W."/>
            <person name="Arribat S."/>
            <person name="Keller J."/>
            <person name="Huneau C."/>
            <person name="Blein T."/>
            <person name="Aime D."/>
            <person name="Laguerre M."/>
            <person name="Taylor J."/>
            <person name="Schubert V."/>
            <person name="Nelson M."/>
            <person name="Geu-Flores F."/>
            <person name="Crespi M."/>
            <person name="Gallardo-Guerrero K."/>
            <person name="Delaux P.-M."/>
            <person name="Salse J."/>
            <person name="Berges H."/>
            <person name="Guyot R."/>
            <person name="Gouzy J."/>
            <person name="Peret B."/>
        </authorList>
    </citation>
    <scope>NUCLEOTIDE SEQUENCE [LARGE SCALE GENOMIC DNA]</scope>
    <source>
        <strain evidence="8">cv. Amiga</strain>
    </source>
</reference>
<keyword evidence="4 6" id="KW-0964">Secreted</keyword>
<dbReference type="Pfam" id="PF05938">
    <property type="entry name" value="Self-incomp_S1"/>
    <property type="match status" value="1"/>
</dbReference>
<gene>
    <name evidence="7" type="ORF">Lalb_Chr06g0176691</name>
</gene>
<proteinExistence type="inferred from homology"/>
<dbReference type="PANTHER" id="PTHR31232">
    <property type="match status" value="1"/>
</dbReference>
<evidence type="ECO:0000256" key="3">
    <source>
        <dbReference type="ARBA" id="ARBA00022471"/>
    </source>
</evidence>
<organism evidence="7 8">
    <name type="scientific">Lupinus albus</name>
    <name type="common">White lupine</name>
    <name type="synonym">Lupinus termis</name>
    <dbReference type="NCBI Taxonomy" id="3870"/>
    <lineage>
        <taxon>Eukaryota</taxon>
        <taxon>Viridiplantae</taxon>
        <taxon>Streptophyta</taxon>
        <taxon>Embryophyta</taxon>
        <taxon>Tracheophyta</taxon>
        <taxon>Spermatophyta</taxon>
        <taxon>Magnoliopsida</taxon>
        <taxon>eudicotyledons</taxon>
        <taxon>Gunneridae</taxon>
        <taxon>Pentapetalae</taxon>
        <taxon>rosids</taxon>
        <taxon>fabids</taxon>
        <taxon>Fabales</taxon>
        <taxon>Fabaceae</taxon>
        <taxon>Papilionoideae</taxon>
        <taxon>50 kb inversion clade</taxon>
        <taxon>genistoids sensu lato</taxon>
        <taxon>core genistoids</taxon>
        <taxon>Genisteae</taxon>
        <taxon>Lupinus</taxon>
    </lineage>
</organism>
<evidence type="ECO:0000256" key="5">
    <source>
        <dbReference type="ARBA" id="ARBA00022729"/>
    </source>
</evidence>
<sequence length="193" mass="22486">MGDAIGNKMVLTWLLILVTIFVTIQTLMVDEVSGAIIFKTTVMMINNMSKPLVLHCKDKNHDNGFVGLNPGQSYSFKFITNPFLNRTLYYCSVAWRGVFHRFDIYNELRDQCKNCIWEIFENRLCKISADDRAGECFNWSSLQLNSDHQEENEENININIDTHHALIQDENKVKDDKNIRFMSTRQNIHNGYL</sequence>
<evidence type="ECO:0000256" key="1">
    <source>
        <dbReference type="ARBA" id="ARBA00004613"/>
    </source>
</evidence>
<comment type="similarity">
    <text evidence="2 6">Belongs to the plant self-incompatibility (S1) protein family.</text>
</comment>
<accession>A0A6A4QFX4</accession>
<name>A0A6A4QFX4_LUPAL</name>
<comment type="caution">
    <text evidence="7">The sequence shown here is derived from an EMBL/GenBank/DDBJ whole genome shotgun (WGS) entry which is preliminary data.</text>
</comment>
<keyword evidence="8" id="KW-1185">Reference proteome</keyword>
<evidence type="ECO:0000256" key="4">
    <source>
        <dbReference type="ARBA" id="ARBA00022525"/>
    </source>
</evidence>
<evidence type="ECO:0000313" key="7">
    <source>
        <dbReference type="EMBL" id="KAE9612780.1"/>
    </source>
</evidence>
<comment type="subcellular location">
    <subcellularLocation>
        <location evidence="1 6">Secreted</location>
    </subcellularLocation>
</comment>
<keyword evidence="5" id="KW-0732">Signal</keyword>
<dbReference type="GO" id="GO:0060320">
    <property type="term" value="P:rejection of self pollen"/>
    <property type="evidence" value="ECO:0007669"/>
    <property type="project" value="UniProtKB-KW"/>
</dbReference>
<keyword evidence="3 6" id="KW-0713">Self-incompatibility</keyword>
<protein>
    <recommendedName>
        <fullName evidence="6">S-protein homolog</fullName>
    </recommendedName>
</protein>
<dbReference type="EMBL" id="WOCE01000006">
    <property type="protein sequence ID" value="KAE9612780.1"/>
    <property type="molecule type" value="Genomic_DNA"/>
</dbReference>
<dbReference type="GO" id="GO:0005576">
    <property type="term" value="C:extracellular region"/>
    <property type="evidence" value="ECO:0007669"/>
    <property type="project" value="UniProtKB-SubCell"/>
</dbReference>
<evidence type="ECO:0000256" key="2">
    <source>
        <dbReference type="ARBA" id="ARBA00005581"/>
    </source>
</evidence>